<protein>
    <submittedName>
        <fullName evidence="10">Predicted arabinose efflux permease, MFS family</fullName>
    </submittedName>
</protein>
<dbReference type="Gene3D" id="1.20.1250.20">
    <property type="entry name" value="MFS general substrate transporter like domains"/>
    <property type="match status" value="1"/>
</dbReference>
<comment type="similarity">
    <text evidence="2">Belongs to the major facilitator superfamily.</text>
</comment>
<keyword evidence="11" id="KW-1185">Reference proteome</keyword>
<dbReference type="AlphaFoldDB" id="A0A1T4KW12"/>
<dbReference type="EMBL" id="FUXB01000002">
    <property type="protein sequence ID" value="SJZ46596.1"/>
    <property type="molecule type" value="Genomic_DNA"/>
</dbReference>
<dbReference type="Proteomes" id="UP000190834">
    <property type="component" value="Unassembled WGS sequence"/>
</dbReference>
<feature type="transmembrane region" description="Helical" evidence="8">
    <location>
        <begin position="245"/>
        <end position="264"/>
    </location>
</feature>
<dbReference type="GO" id="GO:0022857">
    <property type="term" value="F:transmembrane transporter activity"/>
    <property type="evidence" value="ECO:0007669"/>
    <property type="project" value="InterPro"/>
</dbReference>
<comment type="subcellular location">
    <subcellularLocation>
        <location evidence="1">Cell membrane</location>
        <topology evidence="1">Multi-pass membrane protein</topology>
    </subcellularLocation>
</comment>
<feature type="transmembrane region" description="Helical" evidence="8">
    <location>
        <begin position="107"/>
        <end position="125"/>
    </location>
</feature>
<keyword evidence="7 8" id="KW-0472">Membrane</keyword>
<evidence type="ECO:0000256" key="7">
    <source>
        <dbReference type="ARBA" id="ARBA00023136"/>
    </source>
</evidence>
<evidence type="ECO:0000256" key="2">
    <source>
        <dbReference type="ARBA" id="ARBA00008335"/>
    </source>
</evidence>
<dbReference type="InterPro" id="IPR036259">
    <property type="entry name" value="MFS_trans_sf"/>
</dbReference>
<dbReference type="PANTHER" id="PTHR43271:SF1">
    <property type="entry name" value="INNER MEMBRANE TRANSPORT PROTEIN YNFM"/>
    <property type="match status" value="1"/>
</dbReference>
<reference evidence="11" key="1">
    <citation type="submission" date="2017-02" db="EMBL/GenBank/DDBJ databases">
        <authorList>
            <person name="Varghese N."/>
            <person name="Submissions S."/>
        </authorList>
    </citation>
    <scope>NUCLEOTIDE SEQUENCE [LARGE SCALE GENOMIC DNA]</scope>
    <source>
        <strain evidence="11">DSM 19608</strain>
    </source>
</reference>
<evidence type="ECO:0000313" key="10">
    <source>
        <dbReference type="EMBL" id="SJZ46596.1"/>
    </source>
</evidence>
<keyword evidence="3" id="KW-0813">Transport</keyword>
<evidence type="ECO:0000256" key="4">
    <source>
        <dbReference type="ARBA" id="ARBA00022475"/>
    </source>
</evidence>
<proteinExistence type="inferred from homology"/>
<feature type="transmembrane region" description="Helical" evidence="8">
    <location>
        <begin position="214"/>
        <end position="233"/>
    </location>
</feature>
<dbReference type="OrthoDB" id="63984at2"/>
<dbReference type="GO" id="GO:0005886">
    <property type="term" value="C:plasma membrane"/>
    <property type="evidence" value="ECO:0007669"/>
    <property type="project" value="UniProtKB-SubCell"/>
</dbReference>
<feature type="transmembrane region" description="Helical" evidence="8">
    <location>
        <begin position="80"/>
        <end position="101"/>
    </location>
</feature>
<evidence type="ECO:0000256" key="5">
    <source>
        <dbReference type="ARBA" id="ARBA00022692"/>
    </source>
</evidence>
<gene>
    <name evidence="10" type="ORF">SAMN02745782_00330</name>
</gene>
<feature type="transmembrane region" description="Helical" evidence="8">
    <location>
        <begin position="164"/>
        <end position="186"/>
    </location>
</feature>
<organism evidence="10 11">
    <name type="scientific">Vibrio cincinnatiensis DSM 19608</name>
    <dbReference type="NCBI Taxonomy" id="1123491"/>
    <lineage>
        <taxon>Bacteria</taxon>
        <taxon>Pseudomonadati</taxon>
        <taxon>Pseudomonadota</taxon>
        <taxon>Gammaproteobacteria</taxon>
        <taxon>Vibrionales</taxon>
        <taxon>Vibrionaceae</taxon>
        <taxon>Vibrio</taxon>
    </lineage>
</organism>
<feature type="transmembrane region" description="Helical" evidence="8">
    <location>
        <begin position="50"/>
        <end position="68"/>
    </location>
</feature>
<dbReference type="InterPro" id="IPR011701">
    <property type="entry name" value="MFS"/>
</dbReference>
<evidence type="ECO:0000313" key="11">
    <source>
        <dbReference type="Proteomes" id="UP000190834"/>
    </source>
</evidence>
<feature type="transmembrane region" description="Helical" evidence="8">
    <location>
        <begin position="276"/>
        <end position="295"/>
    </location>
</feature>
<dbReference type="InterPro" id="IPR020846">
    <property type="entry name" value="MFS_dom"/>
</dbReference>
<sequence>MIELHSPQYRQVTFALAFGSFLVFCNLYLFQPMLPYLAQHFVVSETHINWLFAASTLALSVSLVPWAISSESIGRRQVMLLGLFAMPLIGLLMLISAHLWVLVLTRALMGIALAAFASVAVAYMVEELSPQAFNKAIGGYIAANSLGGISGRIAGGLLTDALGWQSAVIAMALFTLCGAVLVFILLPKQQHFTPQRGRFFHHNKAMIRHLTNRTLWLAMLIGATNFALFVNLYSVMGFRLVAKPYSLPIGLASFIFLCYLAGTLSSKLTSHWTQRFDPVLGMAVGGIFSMLGMWVANVESILFMLLGLSLISFGAFFTHTLAYAWVSQKATQAKATATALYLVHYYVGGSLGGFYLLYCWQHGGWKMVTLGGSIIYGVLFSLCWTLSHQHIRSQETPSSSTYKSVH</sequence>
<dbReference type="STRING" id="1123491.SAMN02745782_00330"/>
<evidence type="ECO:0000256" key="3">
    <source>
        <dbReference type="ARBA" id="ARBA00022448"/>
    </source>
</evidence>
<name>A0A1T4KW12_VIBCI</name>
<evidence type="ECO:0000256" key="1">
    <source>
        <dbReference type="ARBA" id="ARBA00004651"/>
    </source>
</evidence>
<dbReference type="RefSeq" id="WP_078924750.1">
    <property type="nucleotide sequence ID" value="NZ_FUXB01000002.1"/>
</dbReference>
<feature type="transmembrane region" description="Helical" evidence="8">
    <location>
        <begin position="338"/>
        <end position="358"/>
    </location>
</feature>
<dbReference type="Pfam" id="PF07690">
    <property type="entry name" value="MFS_1"/>
    <property type="match status" value="1"/>
</dbReference>
<feature type="transmembrane region" description="Helical" evidence="8">
    <location>
        <begin position="364"/>
        <end position="386"/>
    </location>
</feature>
<dbReference type="PROSITE" id="PS50850">
    <property type="entry name" value="MFS"/>
    <property type="match status" value="1"/>
</dbReference>
<feature type="transmembrane region" description="Helical" evidence="8">
    <location>
        <begin position="301"/>
        <end position="326"/>
    </location>
</feature>
<feature type="domain" description="Major facilitator superfamily (MFS) profile" evidence="9">
    <location>
        <begin position="12"/>
        <end position="389"/>
    </location>
</feature>
<dbReference type="PANTHER" id="PTHR43271">
    <property type="entry name" value="BLL2771 PROTEIN"/>
    <property type="match status" value="1"/>
</dbReference>
<keyword evidence="4" id="KW-1003">Cell membrane</keyword>
<dbReference type="CDD" id="cd17324">
    <property type="entry name" value="MFS_NepI_like"/>
    <property type="match status" value="1"/>
</dbReference>
<keyword evidence="6 8" id="KW-1133">Transmembrane helix</keyword>
<feature type="transmembrane region" description="Helical" evidence="8">
    <location>
        <begin position="137"/>
        <end position="158"/>
    </location>
</feature>
<feature type="transmembrane region" description="Helical" evidence="8">
    <location>
        <begin position="12"/>
        <end position="30"/>
    </location>
</feature>
<dbReference type="FunFam" id="1.20.1250.20:FF:000723">
    <property type="entry name" value="Putative multidrug resistance protein"/>
    <property type="match status" value="1"/>
</dbReference>
<dbReference type="SUPFAM" id="SSF103473">
    <property type="entry name" value="MFS general substrate transporter"/>
    <property type="match status" value="1"/>
</dbReference>
<evidence type="ECO:0000259" key="9">
    <source>
        <dbReference type="PROSITE" id="PS50850"/>
    </source>
</evidence>
<evidence type="ECO:0000256" key="6">
    <source>
        <dbReference type="ARBA" id="ARBA00022989"/>
    </source>
</evidence>
<dbReference type="GeneID" id="70583449"/>
<accession>A0A1T4KW12</accession>
<evidence type="ECO:0000256" key="8">
    <source>
        <dbReference type="SAM" id="Phobius"/>
    </source>
</evidence>
<keyword evidence="5 8" id="KW-0812">Transmembrane</keyword>